<keyword evidence="3" id="KW-0413">Isomerase</keyword>
<dbReference type="Proteomes" id="UP001595997">
    <property type="component" value="Unassembled WGS sequence"/>
</dbReference>
<protein>
    <submittedName>
        <fullName evidence="3">Maleylpyruvate isomerase family mycothiol-dependent enzyme</fullName>
    </submittedName>
</protein>
<organism evidence="3 4">
    <name type="scientific">Streptomyces ovatisporus</name>
    <dbReference type="NCBI Taxonomy" id="1128682"/>
    <lineage>
        <taxon>Bacteria</taxon>
        <taxon>Bacillati</taxon>
        <taxon>Actinomycetota</taxon>
        <taxon>Actinomycetes</taxon>
        <taxon>Kitasatosporales</taxon>
        <taxon>Streptomycetaceae</taxon>
        <taxon>Streptomyces</taxon>
    </lineage>
</organism>
<name>A0ABV9A5K6_9ACTN</name>
<sequence>MEDGTLTAETALLERALGYALCALRPVTSRTLNHPTPCRSWDLRTLLWHTHDSLCALCEGIEDGYVEVPSAAQAADAGPRAEAADAAAAEARANAAPEPHAPADAHENHRDDPAAAVRSTASRLLGAWAAAGSGCDRVVAVADLPITAAAVARAGALEIAVHGWDIARATGLPRPVPAALANELIRTARQLVPTPALRFPLFGPPLTVPAEADPSDRLVAFLGRDPHWQADGPRHRTGSRPAPPPETPSPPPLTP</sequence>
<accession>A0ABV9A5K6</accession>
<gene>
    <name evidence="3" type="ORF">ACFPA8_08620</name>
</gene>
<comment type="caution">
    <text evidence="3">The sequence shown here is derived from an EMBL/GenBank/DDBJ whole genome shotgun (WGS) entry which is preliminary data.</text>
</comment>
<proteinExistence type="predicted"/>
<dbReference type="Pfam" id="PF11716">
    <property type="entry name" value="MDMPI_N"/>
    <property type="match status" value="1"/>
</dbReference>
<dbReference type="InterPro" id="IPR017517">
    <property type="entry name" value="Maleyloyr_isom"/>
</dbReference>
<dbReference type="InterPro" id="IPR034660">
    <property type="entry name" value="DinB/YfiT-like"/>
</dbReference>
<evidence type="ECO:0000313" key="3">
    <source>
        <dbReference type="EMBL" id="MFC4494196.1"/>
    </source>
</evidence>
<evidence type="ECO:0000259" key="2">
    <source>
        <dbReference type="Pfam" id="PF11716"/>
    </source>
</evidence>
<feature type="region of interest" description="Disordered" evidence="1">
    <location>
        <begin position="220"/>
        <end position="255"/>
    </location>
</feature>
<dbReference type="RefSeq" id="WP_386444830.1">
    <property type="nucleotide sequence ID" value="NZ_JBHSFH010000005.1"/>
</dbReference>
<dbReference type="Gene3D" id="1.20.120.450">
    <property type="entry name" value="dinb family like domain"/>
    <property type="match status" value="1"/>
</dbReference>
<evidence type="ECO:0000256" key="1">
    <source>
        <dbReference type="SAM" id="MobiDB-lite"/>
    </source>
</evidence>
<dbReference type="NCBIfam" id="TIGR03083">
    <property type="entry name" value="maleylpyruvate isomerase family mycothiol-dependent enzyme"/>
    <property type="match status" value="1"/>
</dbReference>
<feature type="compositionally biased region" description="Low complexity" evidence="1">
    <location>
        <begin position="76"/>
        <end position="98"/>
    </location>
</feature>
<dbReference type="InterPro" id="IPR024344">
    <property type="entry name" value="MDMPI_metal-binding"/>
</dbReference>
<keyword evidence="4" id="KW-1185">Reference proteome</keyword>
<dbReference type="SUPFAM" id="SSF109854">
    <property type="entry name" value="DinB/YfiT-like putative metalloenzymes"/>
    <property type="match status" value="1"/>
</dbReference>
<feature type="compositionally biased region" description="Basic and acidic residues" evidence="1">
    <location>
        <begin position="224"/>
        <end position="234"/>
    </location>
</feature>
<reference evidence="4" key="1">
    <citation type="journal article" date="2019" name="Int. J. Syst. Evol. Microbiol.">
        <title>The Global Catalogue of Microorganisms (GCM) 10K type strain sequencing project: providing services to taxonomists for standard genome sequencing and annotation.</title>
        <authorList>
            <consortium name="The Broad Institute Genomics Platform"/>
            <consortium name="The Broad Institute Genome Sequencing Center for Infectious Disease"/>
            <person name="Wu L."/>
            <person name="Ma J."/>
        </authorList>
    </citation>
    <scope>NUCLEOTIDE SEQUENCE [LARGE SCALE GENOMIC DNA]</scope>
    <source>
        <strain evidence="4">CGMCC 4.7357</strain>
    </source>
</reference>
<evidence type="ECO:0000313" key="4">
    <source>
        <dbReference type="Proteomes" id="UP001595997"/>
    </source>
</evidence>
<feature type="compositionally biased region" description="Basic and acidic residues" evidence="1">
    <location>
        <begin position="101"/>
        <end position="112"/>
    </location>
</feature>
<feature type="domain" description="Mycothiol-dependent maleylpyruvate isomerase metal-binding" evidence="2">
    <location>
        <begin position="23"/>
        <end position="167"/>
    </location>
</feature>
<feature type="compositionally biased region" description="Pro residues" evidence="1">
    <location>
        <begin position="241"/>
        <end position="255"/>
    </location>
</feature>
<feature type="region of interest" description="Disordered" evidence="1">
    <location>
        <begin position="76"/>
        <end position="112"/>
    </location>
</feature>
<dbReference type="GO" id="GO:0016853">
    <property type="term" value="F:isomerase activity"/>
    <property type="evidence" value="ECO:0007669"/>
    <property type="project" value="UniProtKB-KW"/>
</dbReference>
<dbReference type="EMBL" id="JBHSFH010000005">
    <property type="protein sequence ID" value="MFC4494196.1"/>
    <property type="molecule type" value="Genomic_DNA"/>
</dbReference>